<sequence length="177" mass="20813">MKNTVKELNLTISSLEDKRTSLSQKNQELETRLQALNEENQRLNTSLRSEIQKNRELSSLGFIFMTPELKNWTESRQYCRNNGADLVMIKTEEKQSFISSRVNERVWIGLSDADEEWKWKWVDNSTLNQGFWIKGEPNTYLGRNEDCVEIRPMNNNKFWNDLVCSDKNRGVCEKAVE</sequence>
<dbReference type="InterPro" id="IPR001304">
    <property type="entry name" value="C-type_lectin-like"/>
</dbReference>
<reference evidence="4 5" key="1">
    <citation type="journal article" date="2019" name="Sci. Data">
        <title>Hybrid genome assembly and annotation of Danionella translucida.</title>
        <authorList>
            <person name="Kadobianskyi M."/>
            <person name="Schulze L."/>
            <person name="Schuelke M."/>
            <person name="Judkewitz B."/>
        </authorList>
    </citation>
    <scope>NUCLEOTIDE SEQUENCE [LARGE SCALE GENOMIC DNA]</scope>
    <source>
        <strain evidence="4 5">Bolton</strain>
    </source>
</reference>
<evidence type="ECO:0000256" key="1">
    <source>
        <dbReference type="ARBA" id="ARBA00022734"/>
    </source>
</evidence>
<keyword evidence="2" id="KW-0175">Coiled coil</keyword>
<organism evidence="4 5">
    <name type="scientific">Danionella cerebrum</name>
    <dbReference type="NCBI Taxonomy" id="2873325"/>
    <lineage>
        <taxon>Eukaryota</taxon>
        <taxon>Metazoa</taxon>
        <taxon>Chordata</taxon>
        <taxon>Craniata</taxon>
        <taxon>Vertebrata</taxon>
        <taxon>Euteleostomi</taxon>
        <taxon>Actinopterygii</taxon>
        <taxon>Neopterygii</taxon>
        <taxon>Teleostei</taxon>
        <taxon>Ostariophysi</taxon>
        <taxon>Cypriniformes</taxon>
        <taxon>Danionidae</taxon>
        <taxon>Danioninae</taxon>
        <taxon>Danionella</taxon>
    </lineage>
</organism>
<dbReference type="InterPro" id="IPR016187">
    <property type="entry name" value="CTDL_fold"/>
</dbReference>
<dbReference type="Gene3D" id="3.10.100.10">
    <property type="entry name" value="Mannose-Binding Protein A, subunit A"/>
    <property type="match status" value="1"/>
</dbReference>
<dbReference type="Pfam" id="PF00059">
    <property type="entry name" value="Lectin_C"/>
    <property type="match status" value="1"/>
</dbReference>
<keyword evidence="5" id="KW-1185">Reference proteome</keyword>
<dbReference type="OrthoDB" id="3694230at2759"/>
<dbReference type="CDD" id="cd03590">
    <property type="entry name" value="CLECT_DC-SIGN_like"/>
    <property type="match status" value="1"/>
</dbReference>
<dbReference type="PANTHER" id="PTHR22803">
    <property type="entry name" value="MANNOSE, PHOSPHOLIPASE, LECTIN RECEPTOR RELATED"/>
    <property type="match status" value="1"/>
</dbReference>
<dbReference type="AlphaFoldDB" id="A0A553MQV3"/>
<dbReference type="GO" id="GO:0030246">
    <property type="term" value="F:carbohydrate binding"/>
    <property type="evidence" value="ECO:0007669"/>
    <property type="project" value="UniProtKB-KW"/>
</dbReference>
<evidence type="ECO:0000313" key="4">
    <source>
        <dbReference type="EMBL" id="TRY55566.1"/>
    </source>
</evidence>
<dbReference type="InterPro" id="IPR050111">
    <property type="entry name" value="C-type_lectin/snaclec_domain"/>
</dbReference>
<dbReference type="STRING" id="623744.A0A553MQV3"/>
<dbReference type="PROSITE" id="PS50041">
    <property type="entry name" value="C_TYPE_LECTIN_2"/>
    <property type="match status" value="1"/>
</dbReference>
<evidence type="ECO:0000259" key="3">
    <source>
        <dbReference type="PROSITE" id="PS50041"/>
    </source>
</evidence>
<evidence type="ECO:0000313" key="5">
    <source>
        <dbReference type="Proteomes" id="UP000316079"/>
    </source>
</evidence>
<feature type="coiled-coil region" evidence="2">
    <location>
        <begin position="5"/>
        <end position="53"/>
    </location>
</feature>
<evidence type="ECO:0000256" key="2">
    <source>
        <dbReference type="SAM" id="Coils"/>
    </source>
</evidence>
<keyword evidence="1" id="KW-0430">Lectin</keyword>
<dbReference type="InterPro" id="IPR016186">
    <property type="entry name" value="C-type_lectin-like/link_sf"/>
</dbReference>
<dbReference type="Proteomes" id="UP000316079">
    <property type="component" value="Unassembled WGS sequence"/>
</dbReference>
<proteinExistence type="predicted"/>
<gene>
    <name evidence="4" type="ORF">DNTS_023159</name>
</gene>
<protein>
    <recommendedName>
        <fullName evidence="3">C-type lectin domain-containing protein</fullName>
    </recommendedName>
</protein>
<feature type="domain" description="C-type lectin" evidence="3">
    <location>
        <begin position="57"/>
        <end position="173"/>
    </location>
</feature>
<accession>A0A553MQV3</accession>
<dbReference type="InterPro" id="IPR033989">
    <property type="entry name" value="CD209-like_CTLD"/>
</dbReference>
<dbReference type="EMBL" id="SRMA01027317">
    <property type="protein sequence ID" value="TRY55566.1"/>
    <property type="molecule type" value="Genomic_DNA"/>
</dbReference>
<comment type="caution">
    <text evidence="4">The sequence shown here is derived from an EMBL/GenBank/DDBJ whole genome shotgun (WGS) entry which is preliminary data.</text>
</comment>
<dbReference type="SMART" id="SM00034">
    <property type="entry name" value="CLECT"/>
    <property type="match status" value="1"/>
</dbReference>
<dbReference type="SUPFAM" id="SSF56436">
    <property type="entry name" value="C-type lectin-like"/>
    <property type="match status" value="1"/>
</dbReference>
<name>A0A553MQV3_9TELE</name>